<accession>A0ABQ4KBI8</accession>
<evidence type="ECO:0000313" key="1">
    <source>
        <dbReference type="EMBL" id="GIN23107.1"/>
    </source>
</evidence>
<comment type="caution">
    <text evidence="1">The sequence shown here is derived from an EMBL/GenBank/DDBJ whole genome shotgun (WGS) entry which is preliminary data.</text>
</comment>
<organism evidence="1 2">
    <name type="scientific">Siminovitchia fordii</name>
    <dbReference type="NCBI Taxonomy" id="254759"/>
    <lineage>
        <taxon>Bacteria</taxon>
        <taxon>Bacillati</taxon>
        <taxon>Bacillota</taxon>
        <taxon>Bacilli</taxon>
        <taxon>Bacillales</taxon>
        <taxon>Bacillaceae</taxon>
        <taxon>Siminovitchia</taxon>
    </lineage>
</organism>
<dbReference type="RefSeq" id="WP_212963874.1">
    <property type="nucleotide sequence ID" value="NZ_BOQT01000026.1"/>
</dbReference>
<keyword evidence="2" id="KW-1185">Reference proteome</keyword>
<evidence type="ECO:0000313" key="2">
    <source>
        <dbReference type="Proteomes" id="UP000680279"/>
    </source>
</evidence>
<dbReference type="Proteomes" id="UP000680279">
    <property type="component" value="Unassembled WGS sequence"/>
</dbReference>
<protein>
    <submittedName>
        <fullName evidence="1">Uncharacterized protein</fullName>
    </submittedName>
</protein>
<reference evidence="1 2" key="1">
    <citation type="submission" date="2021-03" db="EMBL/GenBank/DDBJ databases">
        <title>Antimicrobial resistance genes in bacteria isolated from Japanese honey, and their potential for conferring macrolide and lincosamide resistance in the American foulbrood pathogen Paenibacillus larvae.</title>
        <authorList>
            <person name="Okamoto M."/>
            <person name="Kumagai M."/>
            <person name="Kanamori H."/>
            <person name="Takamatsu D."/>
        </authorList>
    </citation>
    <scope>NUCLEOTIDE SEQUENCE [LARGE SCALE GENOMIC DNA]</scope>
    <source>
        <strain evidence="1 2">J1TS3</strain>
    </source>
</reference>
<dbReference type="EMBL" id="BOQT01000026">
    <property type="protein sequence ID" value="GIN23107.1"/>
    <property type="molecule type" value="Genomic_DNA"/>
</dbReference>
<gene>
    <name evidence="1" type="ORF">J1TS3_42410</name>
</gene>
<sequence>MFKFGTIGAFKQVRNNPRCKATQDLYDGQVVLPNDATGEAPSPASAEEAKGDIYVVGNIIDKPEIRNKVDFKVLKGEHVRAFRLADVHDLPVEIDHLVLGVDYTSVSKGDVLVAADDGTGKWVKAGEGAEEYKINLVVLEKSTFGDKGLYCTVKAN</sequence>
<proteinExistence type="predicted"/>
<name>A0ABQ4KBI8_9BACI</name>